<name>A0A6G9D2W5_RHOER</name>
<dbReference type="AlphaFoldDB" id="A0A6G9D2W5"/>
<gene>
    <name evidence="1" type="ORF">G9444_6286</name>
</gene>
<organism evidence="1 2">
    <name type="scientific">Rhodococcus erythropolis</name>
    <name type="common">Arthrobacter picolinophilus</name>
    <dbReference type="NCBI Taxonomy" id="1833"/>
    <lineage>
        <taxon>Bacteria</taxon>
        <taxon>Bacillati</taxon>
        <taxon>Actinomycetota</taxon>
        <taxon>Actinomycetes</taxon>
        <taxon>Mycobacteriales</taxon>
        <taxon>Nocardiaceae</taxon>
        <taxon>Rhodococcus</taxon>
        <taxon>Rhodococcus erythropolis group</taxon>
    </lineage>
</organism>
<evidence type="ECO:0000313" key="1">
    <source>
        <dbReference type="EMBL" id="QIP43529.1"/>
    </source>
</evidence>
<sequence>MPDHTWSDDAASDNRTPALKRAIAEAGDEMSATIGLPDKIKPGAFTFTFMVDVGDRRPVANEITFDWDEGWTATWVQDISPYEDISPGSSAPARGWASWRNGTDLLLAYTWFDLEVDGWAHIPGGAPGSGLPAEDAEDALYEPHTWVELGRLIVGTLFEKKLPGQTGQTFQ</sequence>
<proteinExistence type="predicted"/>
<dbReference type="RefSeq" id="WP_030537390.1">
    <property type="nucleotide sequence ID" value="NZ_AP018733.1"/>
</dbReference>
<evidence type="ECO:0000313" key="2">
    <source>
        <dbReference type="Proteomes" id="UP000502345"/>
    </source>
</evidence>
<reference evidence="1 2" key="1">
    <citation type="submission" date="2020-03" db="EMBL/GenBank/DDBJ databases">
        <title>Screen low temperature-resistant strains for efficient degradation of petroleum hydrocarbons under the low temperature.</title>
        <authorList>
            <person name="Wang Y."/>
            <person name="Chen J."/>
        </authorList>
    </citation>
    <scope>NUCLEOTIDE SEQUENCE [LARGE SCALE GENOMIC DNA]</scope>
    <source>
        <strain evidence="1 2">KB1</strain>
    </source>
</reference>
<dbReference type="EMBL" id="CP050124">
    <property type="protein sequence ID" value="QIP43529.1"/>
    <property type="molecule type" value="Genomic_DNA"/>
</dbReference>
<protein>
    <submittedName>
        <fullName evidence="1">Uncharacterized protein</fullName>
    </submittedName>
</protein>
<accession>A0A6G9D2W5</accession>
<dbReference type="Proteomes" id="UP000502345">
    <property type="component" value="Chromosome"/>
</dbReference>